<feature type="region of interest" description="Disordered" evidence="8">
    <location>
        <begin position="284"/>
        <end position="332"/>
    </location>
</feature>
<dbReference type="InterPro" id="IPR001640">
    <property type="entry name" value="Lgt"/>
</dbReference>
<dbReference type="PANTHER" id="PTHR30589:SF0">
    <property type="entry name" value="PHOSPHATIDYLGLYCEROL--PROLIPOPROTEIN DIACYLGLYCERYL TRANSFERASE"/>
    <property type="match status" value="1"/>
</dbReference>
<evidence type="ECO:0000256" key="3">
    <source>
        <dbReference type="ARBA" id="ARBA00022679"/>
    </source>
</evidence>
<proteinExistence type="inferred from homology"/>
<keyword evidence="10" id="KW-1185">Reference proteome</keyword>
<evidence type="ECO:0000256" key="7">
    <source>
        <dbReference type="HAMAP-Rule" id="MF_01147"/>
    </source>
</evidence>
<comment type="subcellular location">
    <subcellularLocation>
        <location evidence="7">Cell membrane</location>
        <topology evidence="7">Multi-pass membrane protein</topology>
    </subcellularLocation>
</comment>
<comment type="catalytic activity">
    <reaction evidence="7">
        <text>L-cysteinyl-[prolipoprotein] + a 1,2-diacyl-sn-glycero-3-phospho-(1'-sn-glycerol) = an S-1,2-diacyl-sn-glyceryl-L-cysteinyl-[prolipoprotein] + sn-glycerol 1-phosphate + H(+)</text>
        <dbReference type="Rhea" id="RHEA:56712"/>
        <dbReference type="Rhea" id="RHEA-COMP:14679"/>
        <dbReference type="Rhea" id="RHEA-COMP:14680"/>
        <dbReference type="ChEBI" id="CHEBI:15378"/>
        <dbReference type="ChEBI" id="CHEBI:29950"/>
        <dbReference type="ChEBI" id="CHEBI:57685"/>
        <dbReference type="ChEBI" id="CHEBI:64716"/>
        <dbReference type="ChEBI" id="CHEBI:140658"/>
        <dbReference type="EC" id="2.5.1.145"/>
    </reaction>
</comment>
<feature type="transmembrane region" description="Helical" evidence="7">
    <location>
        <begin position="222"/>
        <end position="241"/>
    </location>
</feature>
<evidence type="ECO:0000256" key="1">
    <source>
        <dbReference type="ARBA" id="ARBA00007150"/>
    </source>
</evidence>
<dbReference type="Pfam" id="PF01790">
    <property type="entry name" value="LGT"/>
    <property type="match status" value="1"/>
</dbReference>
<comment type="similarity">
    <text evidence="1 7">Belongs to the Lgt family.</text>
</comment>
<accession>A0ABW8ARE6</accession>
<name>A0ABW8ARE6_9ACTN</name>
<evidence type="ECO:0000313" key="10">
    <source>
        <dbReference type="Proteomes" id="UP001612915"/>
    </source>
</evidence>
<organism evidence="9 10">
    <name type="scientific">Spongisporangium articulatum</name>
    <dbReference type="NCBI Taxonomy" id="3362603"/>
    <lineage>
        <taxon>Bacteria</taxon>
        <taxon>Bacillati</taxon>
        <taxon>Actinomycetota</taxon>
        <taxon>Actinomycetes</taxon>
        <taxon>Kineosporiales</taxon>
        <taxon>Kineosporiaceae</taxon>
        <taxon>Spongisporangium</taxon>
    </lineage>
</organism>
<evidence type="ECO:0000256" key="2">
    <source>
        <dbReference type="ARBA" id="ARBA00022475"/>
    </source>
</evidence>
<keyword evidence="5 7" id="KW-1133">Transmembrane helix</keyword>
<dbReference type="GO" id="GO:0008961">
    <property type="term" value="F:phosphatidylglycerol-prolipoprotein diacylglyceryl transferase activity"/>
    <property type="evidence" value="ECO:0007669"/>
    <property type="project" value="UniProtKB-EC"/>
</dbReference>
<dbReference type="PANTHER" id="PTHR30589">
    <property type="entry name" value="PROLIPOPROTEIN DIACYLGLYCERYL TRANSFERASE"/>
    <property type="match status" value="1"/>
</dbReference>
<keyword evidence="3 7" id="KW-0808">Transferase</keyword>
<dbReference type="HAMAP" id="MF_01147">
    <property type="entry name" value="Lgt"/>
    <property type="match status" value="1"/>
</dbReference>
<dbReference type="EC" id="2.5.1.145" evidence="7"/>
<comment type="function">
    <text evidence="7">Catalyzes the transfer of the diacylglyceryl group from phosphatidylglycerol to the sulfhydryl group of the N-terminal cysteine of a prolipoprotein, the first step in the formation of mature lipoproteins.</text>
</comment>
<gene>
    <name evidence="7 9" type="primary">lgt</name>
    <name evidence="9" type="ORF">ACIB24_17935</name>
</gene>
<protein>
    <recommendedName>
        <fullName evidence="7">Phosphatidylglycerol--prolipoprotein diacylglyceryl transferase</fullName>
        <ecNumber evidence="7">2.5.1.145</ecNumber>
    </recommendedName>
</protein>
<feature type="transmembrane region" description="Helical" evidence="7">
    <location>
        <begin position="93"/>
        <end position="117"/>
    </location>
</feature>
<feature type="transmembrane region" description="Helical" evidence="7">
    <location>
        <begin position="53"/>
        <end position="73"/>
    </location>
</feature>
<reference evidence="9 10" key="1">
    <citation type="submission" date="2024-10" db="EMBL/GenBank/DDBJ databases">
        <title>The Natural Products Discovery Center: Release of the First 8490 Sequenced Strains for Exploring Actinobacteria Biosynthetic Diversity.</title>
        <authorList>
            <person name="Kalkreuter E."/>
            <person name="Kautsar S.A."/>
            <person name="Yang D."/>
            <person name="Bader C.D."/>
            <person name="Teijaro C.N."/>
            <person name="Fluegel L."/>
            <person name="Davis C.M."/>
            <person name="Simpson J.R."/>
            <person name="Lauterbach L."/>
            <person name="Steele A.D."/>
            <person name="Gui C."/>
            <person name="Meng S."/>
            <person name="Li G."/>
            <person name="Viehrig K."/>
            <person name="Ye F."/>
            <person name="Su P."/>
            <person name="Kiefer A.F."/>
            <person name="Nichols A."/>
            <person name="Cepeda A.J."/>
            <person name="Yan W."/>
            <person name="Fan B."/>
            <person name="Jiang Y."/>
            <person name="Adhikari A."/>
            <person name="Zheng C.-J."/>
            <person name="Schuster L."/>
            <person name="Cowan T.M."/>
            <person name="Smanski M.J."/>
            <person name="Chevrette M.G."/>
            <person name="De Carvalho L.P.S."/>
            <person name="Shen B."/>
        </authorList>
    </citation>
    <scope>NUCLEOTIDE SEQUENCE [LARGE SCALE GENOMIC DNA]</scope>
    <source>
        <strain evidence="9 10">NPDC049639</strain>
    </source>
</reference>
<feature type="transmembrane region" description="Helical" evidence="7">
    <location>
        <begin position="23"/>
        <end position="41"/>
    </location>
</feature>
<feature type="binding site" evidence="7">
    <location>
        <position position="143"/>
    </location>
    <ligand>
        <name>a 1,2-diacyl-sn-glycero-3-phospho-(1'-sn-glycerol)</name>
        <dbReference type="ChEBI" id="CHEBI:64716"/>
    </ligand>
</feature>
<keyword evidence="4 7" id="KW-0812">Transmembrane</keyword>
<dbReference type="EMBL" id="JBITLV010000006">
    <property type="protein sequence ID" value="MFI7588949.1"/>
    <property type="molecule type" value="Genomic_DNA"/>
</dbReference>
<evidence type="ECO:0000256" key="8">
    <source>
        <dbReference type="SAM" id="MobiDB-lite"/>
    </source>
</evidence>
<feature type="transmembrane region" description="Helical" evidence="7">
    <location>
        <begin position="253"/>
        <end position="274"/>
    </location>
</feature>
<comment type="pathway">
    <text evidence="7">Protein modification; lipoprotein biosynthesis (diacylglyceryl transfer).</text>
</comment>
<evidence type="ECO:0000313" key="9">
    <source>
        <dbReference type="EMBL" id="MFI7588949.1"/>
    </source>
</evidence>
<evidence type="ECO:0000256" key="5">
    <source>
        <dbReference type="ARBA" id="ARBA00022989"/>
    </source>
</evidence>
<dbReference type="NCBIfam" id="TIGR00544">
    <property type="entry name" value="lgt"/>
    <property type="match status" value="1"/>
</dbReference>
<evidence type="ECO:0000256" key="6">
    <source>
        <dbReference type="ARBA" id="ARBA00023136"/>
    </source>
</evidence>
<comment type="caution">
    <text evidence="9">The sequence shown here is derived from an EMBL/GenBank/DDBJ whole genome shotgun (WGS) entry which is preliminary data.</text>
</comment>
<sequence length="332" mass="35593">MTTVLATIPSPSQGVWHLGPFPVRAYAFCILLGIAVAVWLSRKRWAARGGDPTLVLDVATYAVPLGVIGGRIYHVITSPEAYFGADGDPVKAFYIWEGGLGIWGAVVLGGVGAWIAVRRAGMKLPPFADAIAPGIVLAQAIGRFGNWFNNELYGKATDLPWGLQIHVWDQAAGRAVVDGSGNPVVLGTFHPTFLYEALWDVGVAVLLILIDRRWKLGHGRVFASYCLLYVLGRGWIEALRIDPAEHFLGLRLNVWTSIVVGLGAVLYLVISARLRPGRETEIRRTVEADGEAEGEPDATATGADVHTPAKEPADLTEAVPAADKDVGTNSAE</sequence>
<dbReference type="Proteomes" id="UP001612915">
    <property type="component" value="Unassembled WGS sequence"/>
</dbReference>
<keyword evidence="6 7" id="KW-0472">Membrane</keyword>
<dbReference type="PROSITE" id="PS01311">
    <property type="entry name" value="LGT"/>
    <property type="match status" value="1"/>
</dbReference>
<dbReference type="RefSeq" id="WP_398283165.1">
    <property type="nucleotide sequence ID" value="NZ_JBITLV010000006.1"/>
</dbReference>
<evidence type="ECO:0000256" key="4">
    <source>
        <dbReference type="ARBA" id="ARBA00022692"/>
    </source>
</evidence>
<keyword evidence="2 7" id="KW-1003">Cell membrane</keyword>